<dbReference type="AlphaFoldDB" id="A0A3N4HI36"/>
<gene>
    <name evidence="2" type="ORF">BJ508DRAFT_335559</name>
</gene>
<evidence type="ECO:0000256" key="1">
    <source>
        <dbReference type="SAM" id="MobiDB-lite"/>
    </source>
</evidence>
<feature type="region of interest" description="Disordered" evidence="1">
    <location>
        <begin position="273"/>
        <end position="313"/>
    </location>
</feature>
<reference evidence="2 3" key="1">
    <citation type="journal article" date="2018" name="Nat. Ecol. Evol.">
        <title>Pezizomycetes genomes reveal the molecular basis of ectomycorrhizal truffle lifestyle.</title>
        <authorList>
            <person name="Murat C."/>
            <person name="Payen T."/>
            <person name="Noel B."/>
            <person name="Kuo A."/>
            <person name="Morin E."/>
            <person name="Chen J."/>
            <person name="Kohler A."/>
            <person name="Krizsan K."/>
            <person name="Balestrini R."/>
            <person name="Da Silva C."/>
            <person name="Montanini B."/>
            <person name="Hainaut M."/>
            <person name="Levati E."/>
            <person name="Barry K.W."/>
            <person name="Belfiori B."/>
            <person name="Cichocki N."/>
            <person name="Clum A."/>
            <person name="Dockter R.B."/>
            <person name="Fauchery L."/>
            <person name="Guy J."/>
            <person name="Iotti M."/>
            <person name="Le Tacon F."/>
            <person name="Lindquist E.A."/>
            <person name="Lipzen A."/>
            <person name="Malagnac F."/>
            <person name="Mello A."/>
            <person name="Molinier V."/>
            <person name="Miyauchi S."/>
            <person name="Poulain J."/>
            <person name="Riccioni C."/>
            <person name="Rubini A."/>
            <person name="Sitrit Y."/>
            <person name="Splivallo R."/>
            <person name="Traeger S."/>
            <person name="Wang M."/>
            <person name="Zifcakova L."/>
            <person name="Wipf D."/>
            <person name="Zambonelli A."/>
            <person name="Paolocci F."/>
            <person name="Nowrousian M."/>
            <person name="Ottonello S."/>
            <person name="Baldrian P."/>
            <person name="Spatafora J.W."/>
            <person name="Henrissat B."/>
            <person name="Nagy L.G."/>
            <person name="Aury J.M."/>
            <person name="Wincker P."/>
            <person name="Grigoriev I.V."/>
            <person name="Bonfante P."/>
            <person name="Martin F.M."/>
        </authorList>
    </citation>
    <scope>NUCLEOTIDE SEQUENCE [LARGE SCALE GENOMIC DNA]</scope>
    <source>
        <strain evidence="2 3">RN42</strain>
    </source>
</reference>
<feature type="region of interest" description="Disordered" evidence="1">
    <location>
        <begin position="108"/>
        <end position="139"/>
    </location>
</feature>
<feature type="region of interest" description="Disordered" evidence="1">
    <location>
        <begin position="170"/>
        <end position="193"/>
    </location>
</feature>
<feature type="compositionally biased region" description="Basic and acidic residues" evidence="1">
    <location>
        <begin position="171"/>
        <end position="180"/>
    </location>
</feature>
<evidence type="ECO:0000313" key="2">
    <source>
        <dbReference type="EMBL" id="RPA71911.1"/>
    </source>
</evidence>
<feature type="region of interest" description="Disordered" evidence="1">
    <location>
        <begin position="1"/>
        <end position="61"/>
    </location>
</feature>
<feature type="compositionally biased region" description="Basic and acidic residues" evidence="1">
    <location>
        <begin position="26"/>
        <end position="61"/>
    </location>
</feature>
<proteinExistence type="predicted"/>
<accession>A0A3N4HI36</accession>
<dbReference type="EMBL" id="ML119891">
    <property type="protein sequence ID" value="RPA71911.1"/>
    <property type="molecule type" value="Genomic_DNA"/>
</dbReference>
<sequence>MSLGAMNRRRRCTTRRKVPWRAGMRSSEKVGRRGQQSERQQHNGTTPKEDRKERKDGREESEYGEDGWCELGWILVREVGRWLVRRSNKRLCYHGRESPVTCAKKASMTTEMIKTKPSPEQPSTQTSHQPQSCLWSEDIGPTSHTKSLDHFRKLFPGLQEESRNWVYGRKKGQESNERQRSLAPPPSHLSRQTRKYWKTYHSEAESVSSSEESFTSAKEYPSECSWSPFRYQTPRHFTSPKLSRFTSLSQPSVVTGPGTPLFDLINRLEAVQSGAEEAIPSEHHQLHSAGEVDDPGWTSTDTEGTSSFPRKSR</sequence>
<name>A0A3N4HI36_ASCIM</name>
<protein>
    <submittedName>
        <fullName evidence="2">Uncharacterized protein</fullName>
    </submittedName>
</protein>
<feature type="compositionally biased region" description="Polar residues" evidence="1">
    <location>
        <begin position="297"/>
        <end position="313"/>
    </location>
</feature>
<feature type="compositionally biased region" description="Basic residues" evidence="1">
    <location>
        <begin position="7"/>
        <end position="19"/>
    </location>
</feature>
<organism evidence="2 3">
    <name type="scientific">Ascobolus immersus RN42</name>
    <dbReference type="NCBI Taxonomy" id="1160509"/>
    <lineage>
        <taxon>Eukaryota</taxon>
        <taxon>Fungi</taxon>
        <taxon>Dikarya</taxon>
        <taxon>Ascomycota</taxon>
        <taxon>Pezizomycotina</taxon>
        <taxon>Pezizomycetes</taxon>
        <taxon>Pezizales</taxon>
        <taxon>Ascobolaceae</taxon>
        <taxon>Ascobolus</taxon>
    </lineage>
</organism>
<feature type="compositionally biased region" description="Low complexity" evidence="1">
    <location>
        <begin position="121"/>
        <end position="132"/>
    </location>
</feature>
<dbReference type="Proteomes" id="UP000275078">
    <property type="component" value="Unassembled WGS sequence"/>
</dbReference>
<keyword evidence="3" id="KW-1185">Reference proteome</keyword>
<evidence type="ECO:0000313" key="3">
    <source>
        <dbReference type="Proteomes" id="UP000275078"/>
    </source>
</evidence>